<dbReference type="Proteomes" id="UP000586918">
    <property type="component" value="Unassembled WGS sequence"/>
</dbReference>
<evidence type="ECO:0000313" key="3">
    <source>
        <dbReference type="EMBL" id="NMH90284.1"/>
    </source>
</evidence>
<name>A0A848DCH0_9PSEU</name>
<reference evidence="3 4" key="1">
    <citation type="submission" date="2020-04" db="EMBL/GenBank/DDBJ databases">
        <authorList>
            <person name="Klaysubun C."/>
            <person name="Duangmal K."/>
            <person name="Lipun K."/>
        </authorList>
    </citation>
    <scope>NUCLEOTIDE SEQUENCE [LARGE SCALE GENOMIC DNA]</scope>
    <source>
        <strain evidence="3 4">DSM 45300</strain>
    </source>
</reference>
<dbReference type="PANTHER" id="PTHR30143:SF0">
    <property type="entry name" value="2-KETO-4-PENTENOATE HYDRATASE"/>
    <property type="match status" value="1"/>
</dbReference>
<protein>
    <submittedName>
        <fullName evidence="3">Hydratase</fullName>
    </submittedName>
</protein>
<dbReference type="Pfam" id="PF01557">
    <property type="entry name" value="FAA_hydrolase"/>
    <property type="match status" value="1"/>
</dbReference>
<dbReference type="GO" id="GO:0005737">
    <property type="term" value="C:cytoplasm"/>
    <property type="evidence" value="ECO:0007669"/>
    <property type="project" value="TreeGrafter"/>
</dbReference>
<dbReference type="PANTHER" id="PTHR30143">
    <property type="entry name" value="ACID HYDRATASE"/>
    <property type="match status" value="1"/>
</dbReference>
<dbReference type="InterPro" id="IPR050772">
    <property type="entry name" value="Hydratase-Decarb/MhpD_sf"/>
</dbReference>
<evidence type="ECO:0000256" key="1">
    <source>
        <dbReference type="ARBA" id="ARBA00023239"/>
    </source>
</evidence>
<keyword evidence="4" id="KW-1185">Reference proteome</keyword>
<dbReference type="AlphaFoldDB" id="A0A848DCH0"/>
<evidence type="ECO:0000259" key="2">
    <source>
        <dbReference type="Pfam" id="PF01557"/>
    </source>
</evidence>
<dbReference type="EMBL" id="JAAXKZ010000003">
    <property type="protein sequence ID" value="NMH90284.1"/>
    <property type="molecule type" value="Genomic_DNA"/>
</dbReference>
<organism evidence="3 4">
    <name type="scientific">Pseudonocardia bannensis</name>
    <dbReference type="NCBI Taxonomy" id="630973"/>
    <lineage>
        <taxon>Bacteria</taxon>
        <taxon>Bacillati</taxon>
        <taxon>Actinomycetota</taxon>
        <taxon>Actinomycetes</taxon>
        <taxon>Pseudonocardiales</taxon>
        <taxon>Pseudonocardiaceae</taxon>
        <taxon>Pseudonocardia</taxon>
    </lineage>
</organism>
<comment type="caution">
    <text evidence="3">The sequence shown here is derived from an EMBL/GenBank/DDBJ whole genome shotgun (WGS) entry which is preliminary data.</text>
</comment>
<dbReference type="RefSeq" id="WP_169409786.1">
    <property type="nucleotide sequence ID" value="NZ_JAAXKZ010000003.1"/>
</dbReference>
<accession>A0A848DCH0</accession>
<dbReference type="InterPro" id="IPR011234">
    <property type="entry name" value="Fumarylacetoacetase-like_C"/>
</dbReference>
<dbReference type="Gene3D" id="3.90.850.10">
    <property type="entry name" value="Fumarylacetoacetase-like, C-terminal domain"/>
    <property type="match status" value="1"/>
</dbReference>
<evidence type="ECO:0000313" key="4">
    <source>
        <dbReference type="Proteomes" id="UP000586918"/>
    </source>
</evidence>
<sequence>MHPNRARVLAAEIDAAHLRRRLLDADADGRDLPDLAAAYAVQRELTALRTARGARRIGWKLGYTSAAMREQMRVDAPNLGPLLDSMLVPDGGAVPAHLVHPRAEPEIAVRIGADGEPVEVRAALEIVDSVWRDYWFTLEANTADGSSAAGVVLGPVLPADGLDVLAVQVRRNGEPAGRGSGAAAMGHPFTALRWLAGELPRRGERLCPGDLVITGGLTAAVPIEPGDEIAAVFGDGTEVRVRRP</sequence>
<proteinExistence type="predicted"/>
<feature type="domain" description="Fumarylacetoacetase-like C-terminal" evidence="2">
    <location>
        <begin position="84"/>
        <end position="232"/>
    </location>
</feature>
<keyword evidence="1" id="KW-0456">Lyase</keyword>
<dbReference type="SUPFAM" id="SSF56529">
    <property type="entry name" value="FAH"/>
    <property type="match status" value="1"/>
</dbReference>
<dbReference type="GO" id="GO:0008684">
    <property type="term" value="F:2-oxopent-4-enoate hydratase activity"/>
    <property type="evidence" value="ECO:0007669"/>
    <property type="project" value="TreeGrafter"/>
</dbReference>
<dbReference type="InterPro" id="IPR036663">
    <property type="entry name" value="Fumarylacetoacetase_C_sf"/>
</dbReference>
<gene>
    <name evidence="3" type="ORF">HF519_01475</name>
</gene>